<comment type="cofactor">
    <cofactor evidence="1">
        <name>Mg(2+)</name>
        <dbReference type="ChEBI" id="CHEBI:18420"/>
    </cofactor>
</comment>
<dbReference type="PANTHER" id="PTHR12629:SF0">
    <property type="entry name" value="DIPHOSPHOINOSITOL-POLYPHOSPHATE DIPHOSPHATASE"/>
    <property type="match status" value="1"/>
</dbReference>
<dbReference type="InterPro" id="IPR000086">
    <property type="entry name" value="NUDIX_hydrolase_dom"/>
</dbReference>
<proteinExistence type="predicted"/>
<dbReference type="Gene3D" id="3.90.79.10">
    <property type="entry name" value="Nucleoside Triphosphate Pyrophosphohydrolase"/>
    <property type="match status" value="1"/>
</dbReference>
<sequence length="158" mass="18112">MAVHSETQIPLSWSLASKQDVRLQIGALCYRVVHDKPEILLITSRETRRWIIPKGWPMQGQSLAQAARTEAWEEAGVEGKSFDRLLGMYGYQKKMEGGPPLHCIVSLYPVKVKRLADDFPEAGQRKRKWFSPKKAAAKVNEGELARILKDFDPRRLRR</sequence>
<dbReference type="PROSITE" id="PS51462">
    <property type="entry name" value="NUDIX"/>
    <property type="match status" value="1"/>
</dbReference>
<organism evidence="6 7">
    <name type="scientific">Actibacterium pelagium</name>
    <dbReference type="NCBI Taxonomy" id="2029103"/>
    <lineage>
        <taxon>Bacteria</taxon>
        <taxon>Pseudomonadati</taxon>
        <taxon>Pseudomonadota</taxon>
        <taxon>Alphaproteobacteria</taxon>
        <taxon>Rhodobacterales</taxon>
        <taxon>Roseobacteraceae</taxon>
        <taxon>Actibacterium</taxon>
    </lineage>
</organism>
<evidence type="ECO:0000256" key="4">
    <source>
        <dbReference type="ARBA" id="ARBA00022842"/>
    </source>
</evidence>
<dbReference type="Proteomes" id="UP000606730">
    <property type="component" value="Unassembled WGS sequence"/>
</dbReference>
<dbReference type="AlphaFoldDB" id="A0A917EMQ1"/>
<dbReference type="InterPro" id="IPR047198">
    <property type="entry name" value="DDP-like_NUDIX"/>
</dbReference>
<reference evidence="6" key="1">
    <citation type="journal article" date="2014" name="Int. J. Syst. Evol. Microbiol.">
        <title>Complete genome sequence of Corynebacterium casei LMG S-19264T (=DSM 44701T), isolated from a smear-ripened cheese.</title>
        <authorList>
            <consortium name="US DOE Joint Genome Institute (JGI-PGF)"/>
            <person name="Walter F."/>
            <person name="Albersmeier A."/>
            <person name="Kalinowski J."/>
            <person name="Ruckert C."/>
        </authorList>
    </citation>
    <scope>NUCLEOTIDE SEQUENCE</scope>
    <source>
        <strain evidence="6">CGMCC 1.16012</strain>
    </source>
</reference>
<dbReference type="RefSeq" id="WP_095594572.1">
    <property type="nucleotide sequence ID" value="NZ_BMKN01000002.1"/>
</dbReference>
<dbReference type="GO" id="GO:0016462">
    <property type="term" value="F:pyrophosphatase activity"/>
    <property type="evidence" value="ECO:0007669"/>
    <property type="project" value="InterPro"/>
</dbReference>
<evidence type="ECO:0000256" key="2">
    <source>
        <dbReference type="ARBA" id="ARBA00022723"/>
    </source>
</evidence>
<name>A0A917EMQ1_9RHOB</name>
<dbReference type="GO" id="GO:0005737">
    <property type="term" value="C:cytoplasm"/>
    <property type="evidence" value="ECO:0007669"/>
    <property type="project" value="TreeGrafter"/>
</dbReference>
<dbReference type="GO" id="GO:0046872">
    <property type="term" value="F:metal ion binding"/>
    <property type="evidence" value="ECO:0007669"/>
    <property type="project" value="UniProtKB-KW"/>
</dbReference>
<accession>A0A917EMQ1</accession>
<feature type="domain" description="Nudix hydrolase" evidence="5">
    <location>
        <begin position="20"/>
        <end position="152"/>
    </location>
</feature>
<protein>
    <submittedName>
        <fullName evidence="6">NUDIX hydrolase</fullName>
    </submittedName>
</protein>
<evidence type="ECO:0000313" key="7">
    <source>
        <dbReference type="Proteomes" id="UP000606730"/>
    </source>
</evidence>
<evidence type="ECO:0000256" key="3">
    <source>
        <dbReference type="ARBA" id="ARBA00022801"/>
    </source>
</evidence>
<gene>
    <name evidence="6" type="ORF">GCM10011517_26940</name>
</gene>
<dbReference type="Pfam" id="PF00293">
    <property type="entry name" value="NUDIX"/>
    <property type="match status" value="1"/>
</dbReference>
<dbReference type="EMBL" id="BMKN01000002">
    <property type="protein sequence ID" value="GGE57751.1"/>
    <property type="molecule type" value="Genomic_DNA"/>
</dbReference>
<dbReference type="SUPFAM" id="SSF55811">
    <property type="entry name" value="Nudix"/>
    <property type="match status" value="1"/>
</dbReference>
<reference evidence="6" key="2">
    <citation type="submission" date="2020-09" db="EMBL/GenBank/DDBJ databases">
        <authorList>
            <person name="Sun Q."/>
            <person name="Zhou Y."/>
        </authorList>
    </citation>
    <scope>NUCLEOTIDE SEQUENCE</scope>
    <source>
        <strain evidence="6">CGMCC 1.16012</strain>
    </source>
</reference>
<keyword evidence="7" id="KW-1185">Reference proteome</keyword>
<keyword evidence="2" id="KW-0479">Metal-binding</keyword>
<evidence type="ECO:0000259" key="5">
    <source>
        <dbReference type="PROSITE" id="PS51462"/>
    </source>
</evidence>
<comment type="caution">
    <text evidence="6">The sequence shown here is derived from an EMBL/GenBank/DDBJ whole genome shotgun (WGS) entry which is preliminary data.</text>
</comment>
<dbReference type="CDD" id="cd04666">
    <property type="entry name" value="NUDIX_DIPP2_like_Nudt4"/>
    <property type="match status" value="1"/>
</dbReference>
<dbReference type="OrthoDB" id="7066910at2"/>
<evidence type="ECO:0000256" key="1">
    <source>
        <dbReference type="ARBA" id="ARBA00001946"/>
    </source>
</evidence>
<dbReference type="PANTHER" id="PTHR12629">
    <property type="entry name" value="DIPHOSPHOINOSITOL POLYPHOSPHATE PHOSPHOHYDROLASE"/>
    <property type="match status" value="1"/>
</dbReference>
<keyword evidence="3 6" id="KW-0378">Hydrolase</keyword>
<keyword evidence="4" id="KW-0460">Magnesium</keyword>
<dbReference type="InterPro" id="IPR015797">
    <property type="entry name" value="NUDIX_hydrolase-like_dom_sf"/>
</dbReference>
<evidence type="ECO:0000313" key="6">
    <source>
        <dbReference type="EMBL" id="GGE57751.1"/>
    </source>
</evidence>